<feature type="transmembrane region" description="Helical" evidence="6">
    <location>
        <begin position="334"/>
        <end position="354"/>
    </location>
</feature>
<dbReference type="PANTHER" id="PTHR30250">
    <property type="entry name" value="PST FAMILY PREDICTED COLANIC ACID TRANSPORTER"/>
    <property type="match status" value="1"/>
</dbReference>
<evidence type="ECO:0000256" key="1">
    <source>
        <dbReference type="ARBA" id="ARBA00004651"/>
    </source>
</evidence>
<proteinExistence type="predicted"/>
<keyword evidence="5 6" id="KW-0472">Membrane</keyword>
<feature type="transmembrane region" description="Helical" evidence="6">
    <location>
        <begin position="15"/>
        <end position="37"/>
    </location>
</feature>
<dbReference type="Proteomes" id="UP001519307">
    <property type="component" value="Unassembled WGS sequence"/>
</dbReference>
<evidence type="ECO:0000313" key="7">
    <source>
        <dbReference type="EMBL" id="MBP2032464.1"/>
    </source>
</evidence>
<protein>
    <submittedName>
        <fullName evidence="7">O-antigen/teichoic acid export membrane protein</fullName>
    </submittedName>
</protein>
<comment type="caution">
    <text evidence="7">The sequence shown here is derived from an EMBL/GenBank/DDBJ whole genome shotgun (WGS) entry which is preliminary data.</text>
</comment>
<evidence type="ECO:0000256" key="6">
    <source>
        <dbReference type="SAM" id="Phobius"/>
    </source>
</evidence>
<dbReference type="PANTHER" id="PTHR30250:SF11">
    <property type="entry name" value="O-ANTIGEN TRANSPORTER-RELATED"/>
    <property type="match status" value="1"/>
</dbReference>
<keyword evidence="4 6" id="KW-1133">Transmembrane helix</keyword>
<sequence length="418" mass="48058">MQDVNTLKKALKKGLFQIFSASFINKIIQFGISMLLVRILSVSLYGKFIYAQNILNIFLLLDGLGMVSGSLQYCSMEKTETRKLSYFKYAVKIGSMFNIFLAICIMIYASFFKLPIEGSSEILFYMSLIPLVTIFFNEIQTFLRTEFRNSEFSSLTVINTLLYFLGNIVLGRYFSIKGIIIGRYIAYIVSIIIGIYFIRHQLKKIIEVEYPKVKEKMDFLKYSITCWFTNFMSQLLYLMDVFFVGFITKNSAVVASYNNAVLIPFNLTFIPTAIITFAYPYFARHWDDNKWIKDKYKILVKYLFILNSIITIVLIILAPYIIRIVFTKKYLDAVTNFRILSIGYLIAGTFRIPSGNILSSMKLVKVNFYNSLITALVNVFLNIVLISKFGSLGASLATVSVYILSSIISNVYFVKYVK</sequence>
<organism evidence="7 8">
    <name type="scientific">Clostridium algifaecis</name>
    <dbReference type="NCBI Taxonomy" id="1472040"/>
    <lineage>
        <taxon>Bacteria</taxon>
        <taxon>Bacillati</taxon>
        <taxon>Bacillota</taxon>
        <taxon>Clostridia</taxon>
        <taxon>Eubacteriales</taxon>
        <taxon>Clostridiaceae</taxon>
        <taxon>Clostridium</taxon>
    </lineage>
</organism>
<dbReference type="Pfam" id="PF01943">
    <property type="entry name" value="Polysacc_synt"/>
    <property type="match status" value="1"/>
</dbReference>
<evidence type="ECO:0000256" key="2">
    <source>
        <dbReference type="ARBA" id="ARBA00022475"/>
    </source>
</evidence>
<dbReference type="EMBL" id="JAGGLM010000005">
    <property type="protein sequence ID" value="MBP2032464.1"/>
    <property type="molecule type" value="Genomic_DNA"/>
</dbReference>
<evidence type="ECO:0000313" key="8">
    <source>
        <dbReference type="Proteomes" id="UP001519307"/>
    </source>
</evidence>
<name>A0ABS4KR13_9CLOT</name>
<keyword evidence="8" id="KW-1185">Reference proteome</keyword>
<feature type="transmembrane region" description="Helical" evidence="6">
    <location>
        <begin position="392"/>
        <end position="414"/>
    </location>
</feature>
<dbReference type="InterPro" id="IPR002797">
    <property type="entry name" value="Polysacc_synth"/>
</dbReference>
<feature type="transmembrane region" description="Helical" evidence="6">
    <location>
        <begin position="366"/>
        <end position="386"/>
    </location>
</feature>
<feature type="transmembrane region" description="Helical" evidence="6">
    <location>
        <begin position="219"/>
        <end position="239"/>
    </location>
</feature>
<feature type="transmembrane region" description="Helical" evidence="6">
    <location>
        <begin position="180"/>
        <end position="198"/>
    </location>
</feature>
<dbReference type="RefSeq" id="WP_209701659.1">
    <property type="nucleotide sequence ID" value="NZ_JAGGLM010000005.1"/>
</dbReference>
<feature type="transmembrane region" description="Helical" evidence="6">
    <location>
        <begin position="155"/>
        <end position="174"/>
    </location>
</feature>
<feature type="transmembrane region" description="Helical" evidence="6">
    <location>
        <begin position="259"/>
        <end position="282"/>
    </location>
</feature>
<accession>A0ABS4KR13</accession>
<evidence type="ECO:0000256" key="5">
    <source>
        <dbReference type="ARBA" id="ARBA00023136"/>
    </source>
</evidence>
<keyword evidence="3 6" id="KW-0812">Transmembrane</keyword>
<dbReference type="InterPro" id="IPR050833">
    <property type="entry name" value="Poly_Biosynth_Transport"/>
</dbReference>
<feature type="transmembrane region" description="Helical" evidence="6">
    <location>
        <begin position="89"/>
        <end position="110"/>
    </location>
</feature>
<feature type="transmembrane region" description="Helical" evidence="6">
    <location>
        <begin position="122"/>
        <end position="143"/>
    </location>
</feature>
<keyword evidence="2" id="KW-1003">Cell membrane</keyword>
<evidence type="ECO:0000256" key="4">
    <source>
        <dbReference type="ARBA" id="ARBA00022989"/>
    </source>
</evidence>
<gene>
    <name evidence="7" type="ORF">J2Z42_001136</name>
</gene>
<feature type="transmembrane region" description="Helical" evidence="6">
    <location>
        <begin position="302"/>
        <end position="322"/>
    </location>
</feature>
<feature type="transmembrane region" description="Helical" evidence="6">
    <location>
        <begin position="49"/>
        <end position="68"/>
    </location>
</feature>
<evidence type="ECO:0000256" key="3">
    <source>
        <dbReference type="ARBA" id="ARBA00022692"/>
    </source>
</evidence>
<reference evidence="7 8" key="1">
    <citation type="submission" date="2021-03" db="EMBL/GenBank/DDBJ databases">
        <title>Genomic Encyclopedia of Type Strains, Phase IV (KMG-IV): sequencing the most valuable type-strain genomes for metagenomic binning, comparative biology and taxonomic classification.</title>
        <authorList>
            <person name="Goeker M."/>
        </authorList>
    </citation>
    <scope>NUCLEOTIDE SEQUENCE [LARGE SCALE GENOMIC DNA]</scope>
    <source>
        <strain evidence="7 8">DSM 28783</strain>
    </source>
</reference>
<comment type="subcellular location">
    <subcellularLocation>
        <location evidence="1">Cell membrane</location>
        <topology evidence="1">Multi-pass membrane protein</topology>
    </subcellularLocation>
</comment>